<sequence length="411" mass="44744">MNALVVASAVLVAVTSAPYLAFLALYAVVRPAGSPADKRDDWEPTVSVVLPTYNEAEIIEHKLADICALEYPLDKLEIVLADASDDGTPEVVRDWMTAREAADEPTPDLQIRHDDERRGVAPALNDAFRAASNEVILRTDADSELAADVLREAVANLADPAVGAVTGRQSDVLGESRVEADYRNILSKLQGLESHLDSTFIFHGPCFAFAREDFVPIDPASLADDTEVALRIRRAGKRVVMDPALRFTESGVSDFRKRRQRKDRRAMGLVRLLVQHRDALGKYGRYGRVVLPFNWWFMLVSPWLVAVGTLVVSAAAVSVAGPVGLVVPAGVLGFGYLGQRDSLGPLQPIYAILDSWVSLLVAQVRLLRGEGDGVWEIDRESREAFLAGEDGDDDSAGDDRATENRGAEGQD</sequence>
<comment type="caution">
    <text evidence="6">The sequence shown here is derived from an EMBL/GenBank/DDBJ whole genome shotgun (WGS) entry which is preliminary data.</text>
</comment>
<dbReference type="InterPro" id="IPR001173">
    <property type="entry name" value="Glyco_trans_2-like"/>
</dbReference>
<feature type="compositionally biased region" description="Basic and acidic residues" evidence="3">
    <location>
        <begin position="397"/>
        <end position="411"/>
    </location>
</feature>
<dbReference type="RefSeq" id="WP_227227797.1">
    <property type="nucleotide sequence ID" value="NZ_JAJCVJ010000001.1"/>
</dbReference>
<feature type="region of interest" description="Disordered" evidence="3">
    <location>
        <begin position="385"/>
        <end position="411"/>
    </location>
</feature>
<evidence type="ECO:0000256" key="2">
    <source>
        <dbReference type="ARBA" id="ARBA00022679"/>
    </source>
</evidence>
<keyword evidence="4" id="KW-0472">Membrane</keyword>
<dbReference type="EMBL" id="JBHSKX010000001">
    <property type="protein sequence ID" value="MFC5366869.1"/>
    <property type="molecule type" value="Genomic_DNA"/>
</dbReference>
<dbReference type="PANTHER" id="PTHR43630:SF1">
    <property type="entry name" value="POLY-BETA-1,6-N-ACETYL-D-GLUCOSAMINE SYNTHASE"/>
    <property type="match status" value="1"/>
</dbReference>
<dbReference type="SUPFAM" id="SSF53448">
    <property type="entry name" value="Nucleotide-diphospho-sugar transferases"/>
    <property type="match status" value="1"/>
</dbReference>
<evidence type="ECO:0000256" key="4">
    <source>
        <dbReference type="SAM" id="Phobius"/>
    </source>
</evidence>
<keyword evidence="4" id="KW-0812">Transmembrane</keyword>
<evidence type="ECO:0000256" key="1">
    <source>
        <dbReference type="ARBA" id="ARBA00022676"/>
    </source>
</evidence>
<organism evidence="6 7">
    <name type="scientific">Salinirubrum litoreum</name>
    <dbReference type="NCBI Taxonomy" id="1126234"/>
    <lineage>
        <taxon>Archaea</taxon>
        <taxon>Methanobacteriati</taxon>
        <taxon>Methanobacteriota</taxon>
        <taxon>Stenosarchaea group</taxon>
        <taxon>Halobacteria</taxon>
        <taxon>Halobacteriales</taxon>
        <taxon>Haloferacaceae</taxon>
        <taxon>Salinirubrum</taxon>
    </lineage>
</organism>
<dbReference type="GO" id="GO:0016757">
    <property type="term" value="F:glycosyltransferase activity"/>
    <property type="evidence" value="ECO:0007669"/>
    <property type="project" value="UniProtKB-KW"/>
</dbReference>
<dbReference type="AlphaFoldDB" id="A0ABD5RA07"/>
<dbReference type="Proteomes" id="UP001596201">
    <property type="component" value="Unassembled WGS sequence"/>
</dbReference>
<dbReference type="Pfam" id="PF00535">
    <property type="entry name" value="Glycos_transf_2"/>
    <property type="match status" value="1"/>
</dbReference>
<proteinExistence type="predicted"/>
<evidence type="ECO:0000259" key="5">
    <source>
        <dbReference type="Pfam" id="PF00535"/>
    </source>
</evidence>
<dbReference type="EC" id="2.4.-.-" evidence="6"/>
<keyword evidence="1 6" id="KW-0328">Glycosyltransferase</keyword>
<gene>
    <name evidence="6" type="ORF">ACFPJ5_07940</name>
</gene>
<protein>
    <submittedName>
        <fullName evidence="6">Glycosyltransferase</fullName>
        <ecNumber evidence="6">2.4.-.-</ecNumber>
    </submittedName>
</protein>
<keyword evidence="4" id="KW-1133">Transmembrane helix</keyword>
<keyword evidence="2 6" id="KW-0808">Transferase</keyword>
<feature type="transmembrane region" description="Helical" evidence="4">
    <location>
        <begin position="319"/>
        <end position="337"/>
    </location>
</feature>
<name>A0ABD5RA07_9EURY</name>
<evidence type="ECO:0000256" key="3">
    <source>
        <dbReference type="SAM" id="MobiDB-lite"/>
    </source>
</evidence>
<accession>A0ABD5RA07</accession>
<feature type="transmembrane region" description="Helical" evidence="4">
    <location>
        <begin position="293"/>
        <end position="312"/>
    </location>
</feature>
<keyword evidence="7" id="KW-1185">Reference proteome</keyword>
<feature type="domain" description="Glycosyltransferase 2-like" evidence="5">
    <location>
        <begin position="47"/>
        <end position="214"/>
    </location>
</feature>
<dbReference type="InterPro" id="IPR029044">
    <property type="entry name" value="Nucleotide-diphossugar_trans"/>
</dbReference>
<dbReference type="PANTHER" id="PTHR43630">
    <property type="entry name" value="POLY-BETA-1,6-N-ACETYL-D-GLUCOSAMINE SYNTHASE"/>
    <property type="match status" value="1"/>
</dbReference>
<evidence type="ECO:0000313" key="7">
    <source>
        <dbReference type="Proteomes" id="UP001596201"/>
    </source>
</evidence>
<evidence type="ECO:0000313" key="6">
    <source>
        <dbReference type="EMBL" id="MFC5366869.1"/>
    </source>
</evidence>
<reference evidence="6 7" key="1">
    <citation type="journal article" date="2019" name="Int. J. Syst. Evol. Microbiol.">
        <title>The Global Catalogue of Microorganisms (GCM) 10K type strain sequencing project: providing services to taxonomists for standard genome sequencing and annotation.</title>
        <authorList>
            <consortium name="The Broad Institute Genomics Platform"/>
            <consortium name="The Broad Institute Genome Sequencing Center for Infectious Disease"/>
            <person name="Wu L."/>
            <person name="Ma J."/>
        </authorList>
    </citation>
    <scope>NUCLEOTIDE SEQUENCE [LARGE SCALE GENOMIC DNA]</scope>
    <source>
        <strain evidence="6 7">CGMCC 1.12237</strain>
    </source>
</reference>
<dbReference type="Gene3D" id="3.90.550.10">
    <property type="entry name" value="Spore Coat Polysaccharide Biosynthesis Protein SpsA, Chain A"/>
    <property type="match status" value="1"/>
</dbReference>